<protein>
    <recommendedName>
        <fullName evidence="4">Transmembrane Fragile-X-F protein</fullName>
    </recommendedName>
</protein>
<proteinExistence type="predicted"/>
<evidence type="ECO:0000256" key="1">
    <source>
        <dbReference type="SAM" id="Phobius"/>
    </source>
</evidence>
<evidence type="ECO:0008006" key="4">
    <source>
        <dbReference type="Google" id="ProtNLM"/>
    </source>
</evidence>
<name>A0ABN0RBF9_9LIST</name>
<keyword evidence="3" id="KW-1185">Reference proteome</keyword>
<dbReference type="EMBL" id="AODF01000054">
    <property type="protein sequence ID" value="EUJ25246.1"/>
    <property type="molecule type" value="Genomic_DNA"/>
</dbReference>
<evidence type="ECO:0000313" key="2">
    <source>
        <dbReference type="EMBL" id="EUJ25246.1"/>
    </source>
</evidence>
<accession>A0ABN0RBF9</accession>
<dbReference type="Proteomes" id="UP000019249">
    <property type="component" value="Unassembled WGS sequence"/>
</dbReference>
<keyword evidence="1" id="KW-0472">Membrane</keyword>
<keyword evidence="1" id="KW-1133">Transmembrane helix</keyword>
<gene>
    <name evidence="2" type="ORF">MFLO_15573</name>
</gene>
<dbReference type="RefSeq" id="WP_036098582.1">
    <property type="nucleotide sequence ID" value="NZ_AODF01000054.1"/>
</dbReference>
<keyword evidence="1" id="KW-0812">Transmembrane</keyword>
<sequence length="61" mass="7341">MGILELLTIILVICKLAGVISWSWWLVFLPEIIALLSYIVFVFIYKRVYKKVEKEVDKWYF</sequence>
<organism evidence="2 3">
    <name type="scientific">Listeria floridensis FSL S10-1187</name>
    <dbReference type="NCBI Taxonomy" id="1265817"/>
    <lineage>
        <taxon>Bacteria</taxon>
        <taxon>Bacillati</taxon>
        <taxon>Bacillota</taxon>
        <taxon>Bacilli</taxon>
        <taxon>Bacillales</taxon>
        <taxon>Listeriaceae</taxon>
        <taxon>Listeria</taxon>
    </lineage>
</organism>
<reference evidence="2 3" key="1">
    <citation type="journal article" date="2014" name="Int. J. Syst. Evol. Microbiol.">
        <title>Listeria floridensis sp. nov., Listeria aquatica sp. nov., Listeria cornellensis sp. nov., Listeria riparia sp. nov. and Listeria grandensis sp. nov., from agricultural and natural environments.</title>
        <authorList>
            <person name="den Bakker H.C."/>
            <person name="Warchocki S."/>
            <person name="Wright E.M."/>
            <person name="Allred A.F."/>
            <person name="Ahlstrom C."/>
            <person name="Manuel C.S."/>
            <person name="Stasiewicz M.J."/>
            <person name="Burrell A."/>
            <person name="Roof S."/>
            <person name="Strawn L."/>
            <person name="Fortes E.D."/>
            <person name="Nightingale K.K."/>
            <person name="Kephart D."/>
            <person name="Wiedmann M."/>
        </authorList>
    </citation>
    <scope>NUCLEOTIDE SEQUENCE [LARGE SCALE GENOMIC DNA]</scope>
    <source>
        <strain evidence="2 3">FSL S10-1187</strain>
    </source>
</reference>
<evidence type="ECO:0000313" key="3">
    <source>
        <dbReference type="Proteomes" id="UP000019249"/>
    </source>
</evidence>
<comment type="caution">
    <text evidence="2">The sequence shown here is derived from an EMBL/GenBank/DDBJ whole genome shotgun (WGS) entry which is preliminary data.</text>
</comment>
<feature type="transmembrane region" description="Helical" evidence="1">
    <location>
        <begin position="32"/>
        <end position="49"/>
    </location>
</feature>